<evidence type="ECO:0000259" key="2">
    <source>
        <dbReference type="Pfam" id="PF06742"/>
    </source>
</evidence>
<evidence type="ECO:0000313" key="4">
    <source>
        <dbReference type="EMBL" id="TWU31602.1"/>
    </source>
</evidence>
<accession>A0A5C6D3Y5</accession>
<dbReference type="PANTHER" id="PTHR36509">
    <property type="entry name" value="BLL3101 PROTEIN"/>
    <property type="match status" value="1"/>
</dbReference>
<dbReference type="Gene3D" id="2.60.40.1610">
    <property type="entry name" value="Domain of unknown function DUF1254"/>
    <property type="match status" value="1"/>
</dbReference>
<dbReference type="Gene3D" id="1.10.3360.10">
    <property type="entry name" value="VPA0735-like domain"/>
    <property type="match status" value="1"/>
</dbReference>
<dbReference type="Pfam" id="PF06863">
    <property type="entry name" value="DUF1254"/>
    <property type="match status" value="1"/>
</dbReference>
<keyword evidence="5" id="KW-1185">Reference proteome</keyword>
<feature type="domain" description="DUF1254" evidence="3">
    <location>
        <begin position="124"/>
        <end position="255"/>
    </location>
</feature>
<reference evidence="4 5" key="1">
    <citation type="submission" date="2019-02" db="EMBL/GenBank/DDBJ databases">
        <title>Deep-cultivation of Planctomycetes and their phenomic and genomic characterization uncovers novel biology.</title>
        <authorList>
            <person name="Wiegand S."/>
            <person name="Jogler M."/>
            <person name="Boedeker C."/>
            <person name="Pinto D."/>
            <person name="Vollmers J."/>
            <person name="Rivas-Marin E."/>
            <person name="Kohn T."/>
            <person name="Peeters S.H."/>
            <person name="Heuer A."/>
            <person name="Rast P."/>
            <person name="Oberbeckmann S."/>
            <person name="Bunk B."/>
            <person name="Jeske O."/>
            <person name="Meyerdierks A."/>
            <person name="Storesund J.E."/>
            <person name="Kallscheuer N."/>
            <person name="Luecker S."/>
            <person name="Lage O.M."/>
            <person name="Pohl T."/>
            <person name="Merkel B.J."/>
            <person name="Hornburger P."/>
            <person name="Mueller R.-W."/>
            <person name="Bruemmer F."/>
            <person name="Labrenz M."/>
            <person name="Spormann A.M."/>
            <person name="Op Den Camp H."/>
            <person name="Overmann J."/>
            <person name="Amann R."/>
            <person name="Jetten M.S.M."/>
            <person name="Mascher T."/>
            <person name="Medema M.H."/>
            <person name="Devos D.P."/>
            <person name="Kaster A.-K."/>
            <person name="Ovreas L."/>
            <person name="Rohde M."/>
            <person name="Galperin M.Y."/>
            <person name="Jogler C."/>
        </authorList>
    </citation>
    <scope>NUCLEOTIDE SEQUENCE [LARGE SCALE GENOMIC DNA]</scope>
    <source>
        <strain evidence="4 5">Poly41</strain>
    </source>
</reference>
<dbReference type="InterPro" id="IPR010679">
    <property type="entry name" value="DUF1254"/>
</dbReference>
<dbReference type="OrthoDB" id="272779at2"/>
<dbReference type="PANTHER" id="PTHR36509:SF3">
    <property type="entry name" value="SIGNAL PEPTIDE PROTEIN"/>
    <property type="match status" value="1"/>
</dbReference>
<dbReference type="InterPro" id="IPR010621">
    <property type="entry name" value="DUF1214"/>
</dbReference>
<dbReference type="AlphaFoldDB" id="A0A5C6D3Y5"/>
<dbReference type="EMBL" id="SJPV01000016">
    <property type="protein sequence ID" value="TWU31602.1"/>
    <property type="molecule type" value="Genomic_DNA"/>
</dbReference>
<feature type="compositionally biased region" description="Polar residues" evidence="1">
    <location>
        <begin position="452"/>
        <end position="464"/>
    </location>
</feature>
<evidence type="ECO:0000256" key="1">
    <source>
        <dbReference type="SAM" id="MobiDB-lite"/>
    </source>
</evidence>
<evidence type="ECO:0008006" key="6">
    <source>
        <dbReference type="Google" id="ProtNLM"/>
    </source>
</evidence>
<name>A0A5C6D3Y5_9BACT</name>
<evidence type="ECO:0000259" key="3">
    <source>
        <dbReference type="Pfam" id="PF06863"/>
    </source>
</evidence>
<dbReference type="RefSeq" id="WP_146530876.1">
    <property type="nucleotide sequence ID" value="NZ_SJPV01000016.1"/>
</dbReference>
<feature type="region of interest" description="Disordered" evidence="1">
    <location>
        <begin position="452"/>
        <end position="471"/>
    </location>
</feature>
<dbReference type="InterPro" id="IPR037050">
    <property type="entry name" value="DUF1254_sf"/>
</dbReference>
<proteinExistence type="predicted"/>
<dbReference type="InterPro" id="IPR037049">
    <property type="entry name" value="DUF1214_C_sf"/>
</dbReference>
<gene>
    <name evidence="4" type="ORF">Poly41_61590</name>
</gene>
<protein>
    <recommendedName>
        <fullName evidence="6">DUF1254 domain-containing protein</fullName>
    </recommendedName>
</protein>
<organism evidence="4 5">
    <name type="scientific">Novipirellula artificiosorum</name>
    <dbReference type="NCBI Taxonomy" id="2528016"/>
    <lineage>
        <taxon>Bacteria</taxon>
        <taxon>Pseudomonadati</taxon>
        <taxon>Planctomycetota</taxon>
        <taxon>Planctomycetia</taxon>
        <taxon>Pirellulales</taxon>
        <taxon>Pirellulaceae</taxon>
        <taxon>Novipirellula</taxon>
    </lineage>
</organism>
<dbReference type="Pfam" id="PF06742">
    <property type="entry name" value="DUF1214"/>
    <property type="match status" value="1"/>
</dbReference>
<evidence type="ECO:0000313" key="5">
    <source>
        <dbReference type="Proteomes" id="UP000319143"/>
    </source>
</evidence>
<dbReference type="SUPFAM" id="SSF160935">
    <property type="entry name" value="VPA0735-like"/>
    <property type="match status" value="1"/>
</dbReference>
<comment type="caution">
    <text evidence="4">The sequence shown here is derived from an EMBL/GenBank/DDBJ whole genome shotgun (WGS) entry which is preliminary data.</text>
</comment>
<feature type="domain" description="DUF1214" evidence="2">
    <location>
        <begin position="409"/>
        <end position="514"/>
    </location>
</feature>
<dbReference type="Gene3D" id="2.60.120.600">
    <property type="entry name" value="Domain of unknown function DUF1214, C-terminal domain"/>
    <property type="match status" value="1"/>
</dbReference>
<dbReference type="Proteomes" id="UP000319143">
    <property type="component" value="Unassembled WGS sequence"/>
</dbReference>
<sequence>MTKHFFFNHDSMREKAMLSRLPISQVAVASIAIAIALTSHAHAQSPKLKMTTEIPKEYTAPDSVETSIGTLDYFDGVPSPKTVKNIYDYLDTSRAVNVYLNSIPALSVNALREGQAAMGADACNKICIWDSLMDSKTILLTGNTSTMYAVGFLDLVKDGPTVIDLPQGMLGILDDMEFKYMVDLGVAGPDKGKGGKYLVLPPGYKGAVPEGYFVVPSKTSGVWVFMRGYLDKSLPIEKSVPAASKNIRSTLKVYPLSTADAPPATEFINVSGKDMHMILPNDYSAFEKLHALIQTEPESYLGPEAKGMMAAIGIEKGKPFAPDTRMKKILTDAAAIGNSAARAISYFPRDPGNLTFKDSDAWVTAYANKDTTFTRNGAYRLDPRVLFHFGYICVSPAMAMTVAGKGSDYSMGMLDAEGKVLDGSKTYRLRIPPNPPAKDFWAITMYDTQTRSQLQTDQQFPTKGSQDKGIKTNADGSMDIYFSPKAPAGQEGNWLQTIPGKSWFIALRIYGPEQPWIDQTWRPGEIELVR</sequence>